<dbReference type="EMBL" id="CAJNOM010004171">
    <property type="protein sequence ID" value="CAF1653212.1"/>
    <property type="molecule type" value="Genomic_DNA"/>
</dbReference>
<dbReference type="EMBL" id="CAJNOM010004202">
    <property type="protein sequence ID" value="CAF1653532.1"/>
    <property type="molecule type" value="Genomic_DNA"/>
</dbReference>
<dbReference type="OrthoDB" id="10161438at2759"/>
<keyword evidence="10" id="KW-1185">Reference proteome</keyword>
<evidence type="ECO:0000313" key="5">
    <source>
        <dbReference type="EMBL" id="CAF1530801.1"/>
    </source>
</evidence>
<protein>
    <submittedName>
        <fullName evidence="4">Uncharacterized protein</fullName>
    </submittedName>
</protein>
<evidence type="ECO:0000313" key="9">
    <source>
        <dbReference type="EMBL" id="CAF1653546.1"/>
    </source>
</evidence>
<dbReference type="Proteomes" id="UP000663832">
    <property type="component" value="Unassembled WGS sequence"/>
</dbReference>
<evidence type="ECO:0000256" key="1">
    <source>
        <dbReference type="SAM" id="Phobius"/>
    </source>
</evidence>
<reference evidence="4" key="1">
    <citation type="submission" date="2021-02" db="EMBL/GenBank/DDBJ databases">
        <authorList>
            <person name="Nowell W R."/>
        </authorList>
    </citation>
    <scope>NUCLEOTIDE SEQUENCE</scope>
</reference>
<proteinExistence type="predicted"/>
<dbReference type="EMBL" id="CAJNOI010003806">
    <property type="protein sequence ID" value="CAF1529841.1"/>
    <property type="molecule type" value="Genomic_DNA"/>
</dbReference>
<dbReference type="AlphaFoldDB" id="A0A815V3C6"/>
<keyword evidence="1" id="KW-0472">Membrane</keyword>
<evidence type="ECO:0000313" key="4">
    <source>
        <dbReference type="EMBL" id="CAF1530760.1"/>
    </source>
</evidence>
<gene>
    <name evidence="2" type="ORF">BJG266_LOCUS44826</name>
    <name evidence="3" type="ORF">BJG266_LOCUS44829</name>
    <name evidence="4" type="ORF">BJG266_LOCUS44890</name>
    <name evidence="5" type="ORF">BJG266_LOCUS44893</name>
    <name evidence="6" type="ORF">QVE165_LOCUS61800</name>
    <name evidence="7" type="ORF">QVE165_LOCUS61803</name>
    <name evidence="8" type="ORF">QVE165_LOCUS61860</name>
    <name evidence="9" type="ORF">QVE165_LOCUS61863</name>
</gene>
<dbReference type="Proteomes" id="UP000663877">
    <property type="component" value="Unassembled WGS sequence"/>
</dbReference>
<evidence type="ECO:0000313" key="10">
    <source>
        <dbReference type="Proteomes" id="UP000663832"/>
    </source>
</evidence>
<name>A0A815V3C6_9BILA</name>
<evidence type="ECO:0000313" key="7">
    <source>
        <dbReference type="EMBL" id="CAF1653227.1"/>
    </source>
</evidence>
<dbReference type="EMBL" id="CAJNOI010003805">
    <property type="protein sequence ID" value="CAF1529808.1"/>
    <property type="molecule type" value="Genomic_DNA"/>
</dbReference>
<keyword evidence="1" id="KW-0812">Transmembrane</keyword>
<accession>A0A815V3C6</accession>
<sequence length="87" mass="9755">MVNGDLCACRCCPVKDCVPQTLPNIFHVDRCWLGGGRECLDLCRAFYPRECGSSTSFAVPFCNDSLTVSFNIFIILISIFIHQLIIH</sequence>
<evidence type="ECO:0000313" key="11">
    <source>
        <dbReference type="Proteomes" id="UP000663877"/>
    </source>
</evidence>
<organism evidence="4 11">
    <name type="scientific">Adineta steineri</name>
    <dbReference type="NCBI Taxonomy" id="433720"/>
    <lineage>
        <taxon>Eukaryota</taxon>
        <taxon>Metazoa</taxon>
        <taxon>Spiralia</taxon>
        <taxon>Gnathifera</taxon>
        <taxon>Rotifera</taxon>
        <taxon>Eurotatoria</taxon>
        <taxon>Bdelloidea</taxon>
        <taxon>Adinetida</taxon>
        <taxon>Adinetidae</taxon>
        <taxon>Adineta</taxon>
    </lineage>
</organism>
<dbReference type="EMBL" id="CAJNOM010004203">
    <property type="protein sequence ID" value="CAF1653546.1"/>
    <property type="molecule type" value="Genomic_DNA"/>
</dbReference>
<keyword evidence="1" id="KW-1133">Transmembrane helix</keyword>
<evidence type="ECO:0000313" key="8">
    <source>
        <dbReference type="EMBL" id="CAF1653532.1"/>
    </source>
</evidence>
<evidence type="ECO:0000313" key="3">
    <source>
        <dbReference type="EMBL" id="CAF1529841.1"/>
    </source>
</evidence>
<dbReference type="EMBL" id="CAJNOI010003837">
    <property type="protein sequence ID" value="CAF1530760.1"/>
    <property type="molecule type" value="Genomic_DNA"/>
</dbReference>
<comment type="caution">
    <text evidence="4">The sequence shown here is derived from an EMBL/GenBank/DDBJ whole genome shotgun (WGS) entry which is preliminary data.</text>
</comment>
<evidence type="ECO:0000313" key="6">
    <source>
        <dbReference type="EMBL" id="CAF1653212.1"/>
    </source>
</evidence>
<dbReference type="EMBL" id="CAJNOM010004172">
    <property type="protein sequence ID" value="CAF1653227.1"/>
    <property type="molecule type" value="Genomic_DNA"/>
</dbReference>
<evidence type="ECO:0000313" key="2">
    <source>
        <dbReference type="EMBL" id="CAF1529808.1"/>
    </source>
</evidence>
<feature type="transmembrane region" description="Helical" evidence="1">
    <location>
        <begin position="66"/>
        <end position="86"/>
    </location>
</feature>
<dbReference type="EMBL" id="CAJNOI010003838">
    <property type="protein sequence ID" value="CAF1530801.1"/>
    <property type="molecule type" value="Genomic_DNA"/>
</dbReference>